<feature type="transmembrane region" description="Helical" evidence="2">
    <location>
        <begin position="145"/>
        <end position="170"/>
    </location>
</feature>
<proteinExistence type="predicted"/>
<reference evidence="3" key="1">
    <citation type="journal article" date="2014" name="Int. J. Syst. Evol. Microbiol.">
        <title>Complete genome sequence of Corynebacterium casei LMG S-19264T (=DSM 44701T), isolated from a smear-ripened cheese.</title>
        <authorList>
            <consortium name="US DOE Joint Genome Institute (JGI-PGF)"/>
            <person name="Walter F."/>
            <person name="Albersmeier A."/>
            <person name="Kalinowski J."/>
            <person name="Ruckert C."/>
        </authorList>
    </citation>
    <scope>NUCLEOTIDE SEQUENCE</scope>
    <source>
        <strain evidence="3">JCM 13919</strain>
    </source>
</reference>
<dbReference type="Proteomes" id="UP000630149">
    <property type="component" value="Unassembled WGS sequence"/>
</dbReference>
<evidence type="ECO:0000256" key="2">
    <source>
        <dbReference type="SAM" id="Phobius"/>
    </source>
</evidence>
<sequence length="419" mass="46915">MIDNDPTLLSTLNELAKYLENTPKAKRPNTIYKMNLAKLQRDFRETNINETQELQDKVIRVLIAANIQRQYWGRFVNAPITGYEFLNELLELTNDKEKKQRLNHFLYEIEQIEKTRTRRFIASLIIVLAGVVEFSPFLVAETPAILNAVFSIGVIIPIVGIVYTFAIAAYSFYQTLKDKRLSFADKFIDNFFLLSSSAINVAAYAVLIAAAATFNPIAGLLFVVASFMNVTHQLTKLNYVNGKLKELGPIKESDTLVQKQTKIRLQSEYSRIRRDLIINFTAATMMVGIIALWSFTPPGLIISIIAVAAITAVMALKSLVCRINAKLTKKALAHEFEVIEGAELEKGLSSQNDVELVESLDSTNKMTQELGQGDDKESDYIEQARQTYPPVLTPASANNLAQTKKKNATEIPEISSKNP</sequence>
<feature type="transmembrane region" description="Helical" evidence="2">
    <location>
        <begin position="191"/>
        <end position="211"/>
    </location>
</feature>
<comment type="caution">
    <text evidence="3">The sequence shown here is derived from an EMBL/GenBank/DDBJ whole genome shotgun (WGS) entry which is preliminary data.</text>
</comment>
<feature type="transmembrane region" description="Helical" evidence="2">
    <location>
        <begin position="120"/>
        <end position="139"/>
    </location>
</feature>
<feature type="transmembrane region" description="Helical" evidence="2">
    <location>
        <begin position="217"/>
        <end position="235"/>
    </location>
</feature>
<dbReference type="EMBL" id="BMOB01000010">
    <property type="protein sequence ID" value="GGI91431.1"/>
    <property type="molecule type" value="Genomic_DNA"/>
</dbReference>
<feature type="transmembrane region" description="Helical" evidence="2">
    <location>
        <begin position="301"/>
        <end position="320"/>
    </location>
</feature>
<keyword evidence="4" id="KW-1185">Reference proteome</keyword>
<protein>
    <submittedName>
        <fullName evidence="3">Uncharacterized protein</fullName>
    </submittedName>
</protein>
<organism evidence="3 4">
    <name type="scientific">Legionella impletisoli</name>
    <dbReference type="NCBI Taxonomy" id="343510"/>
    <lineage>
        <taxon>Bacteria</taxon>
        <taxon>Pseudomonadati</taxon>
        <taxon>Pseudomonadota</taxon>
        <taxon>Gammaproteobacteria</taxon>
        <taxon>Legionellales</taxon>
        <taxon>Legionellaceae</taxon>
        <taxon>Legionella</taxon>
    </lineage>
</organism>
<evidence type="ECO:0000313" key="3">
    <source>
        <dbReference type="EMBL" id="GGI91431.1"/>
    </source>
</evidence>
<keyword evidence="2" id="KW-0472">Membrane</keyword>
<gene>
    <name evidence="3" type="ORF">GCM10007966_20160</name>
</gene>
<evidence type="ECO:0000256" key="1">
    <source>
        <dbReference type="SAM" id="MobiDB-lite"/>
    </source>
</evidence>
<dbReference type="RefSeq" id="WP_131777231.1">
    <property type="nucleotide sequence ID" value="NZ_BMOB01000010.1"/>
</dbReference>
<keyword evidence="2" id="KW-0812">Transmembrane</keyword>
<keyword evidence="2" id="KW-1133">Transmembrane helix</keyword>
<feature type="transmembrane region" description="Helical" evidence="2">
    <location>
        <begin position="276"/>
        <end position="295"/>
    </location>
</feature>
<feature type="region of interest" description="Disordered" evidence="1">
    <location>
        <begin position="364"/>
        <end position="419"/>
    </location>
</feature>
<evidence type="ECO:0000313" key="4">
    <source>
        <dbReference type="Proteomes" id="UP000630149"/>
    </source>
</evidence>
<dbReference type="OrthoDB" id="5654455at2"/>
<dbReference type="AlphaFoldDB" id="A0A917K066"/>
<name>A0A917K066_9GAMM</name>
<accession>A0A917K066</accession>
<reference evidence="3" key="2">
    <citation type="submission" date="2020-09" db="EMBL/GenBank/DDBJ databases">
        <authorList>
            <person name="Sun Q."/>
            <person name="Ohkuma M."/>
        </authorList>
    </citation>
    <scope>NUCLEOTIDE SEQUENCE</scope>
    <source>
        <strain evidence="3">JCM 13919</strain>
    </source>
</reference>